<keyword evidence="1" id="KW-0472">Membrane</keyword>
<dbReference type="InterPro" id="IPR043504">
    <property type="entry name" value="Peptidase_S1_PA_chymotrypsin"/>
</dbReference>
<name>A0A926NYZ1_9HYPH</name>
<dbReference type="SUPFAM" id="SSF50494">
    <property type="entry name" value="Trypsin-like serine proteases"/>
    <property type="match status" value="1"/>
</dbReference>
<dbReference type="EMBL" id="JABFCZ010000028">
    <property type="protein sequence ID" value="MBD1548944.1"/>
    <property type="molecule type" value="Genomic_DNA"/>
</dbReference>
<evidence type="ECO:0000256" key="1">
    <source>
        <dbReference type="SAM" id="Phobius"/>
    </source>
</evidence>
<keyword evidence="1" id="KW-0812">Transmembrane</keyword>
<organism evidence="2 3">
    <name type="scientific">Roseibium aggregatum</name>
    <dbReference type="NCBI Taxonomy" id="187304"/>
    <lineage>
        <taxon>Bacteria</taxon>
        <taxon>Pseudomonadati</taxon>
        <taxon>Pseudomonadota</taxon>
        <taxon>Alphaproteobacteria</taxon>
        <taxon>Hyphomicrobiales</taxon>
        <taxon>Stappiaceae</taxon>
        <taxon>Roseibium</taxon>
    </lineage>
</organism>
<proteinExistence type="predicted"/>
<keyword evidence="1" id="KW-1133">Transmembrane helix</keyword>
<dbReference type="Proteomes" id="UP000598467">
    <property type="component" value="Unassembled WGS sequence"/>
</dbReference>
<dbReference type="PANTHER" id="PTHR43019:SF23">
    <property type="entry name" value="PROTEASE DO-LIKE 5, CHLOROPLASTIC"/>
    <property type="match status" value="1"/>
</dbReference>
<dbReference type="InterPro" id="IPR009003">
    <property type="entry name" value="Peptidase_S1_PA"/>
</dbReference>
<dbReference type="Gene3D" id="2.40.10.10">
    <property type="entry name" value="Trypsin-like serine proteases"/>
    <property type="match status" value="2"/>
</dbReference>
<evidence type="ECO:0000313" key="2">
    <source>
        <dbReference type="EMBL" id="MBD1548944.1"/>
    </source>
</evidence>
<sequence length="522" mass="55815">MNDDADLEEPPAIAALHHLTGPSRGRTSWLSLGQHDVILKPTGEIRIVGEPDGGPAPACRARFRRTGGTYLVEPCGGGTIWVNRAPAQEKQLSHRDMIEFGEDGPLSRFEIIDETHPLHRPIPDIFKDALAYFRVSRRPFFRRTLTALSQLASELAMRTTVLFRITIVVAVLAIAAIAWQQSRLIRDLEETVAAGQQRLDAVAAALAVAREEALGPEDLSLLRQDVGRQFTAQVKRLEELEQRWQAGAHIVARSSSSVVFLQCAFGLRDQASGRMLRKVVNEEGKALVGPTGNPLLSLEGKGPVAERQIVGTGFFISGSGLIATNRHVVFPWEHDAAAKAAAIVGLEPVMLKFIAYIPGVPDPVEVALEAASDDADIALMTVKGEAPAVPGLEIAEAPPAVGEDVIAMGYPAGLRSMLAQSGVAFIKSLQETEEIGFWQISAQLAKAGYIKPLASRGIVAQMTPSALVFDAETTHGGSGGPVLDSHGRVIAIQSAILPEYGGSNLAVPASELQKLLQGKPVN</sequence>
<comment type="caution">
    <text evidence="2">The sequence shown here is derived from an EMBL/GenBank/DDBJ whole genome shotgun (WGS) entry which is preliminary data.</text>
</comment>
<reference evidence="2" key="1">
    <citation type="submission" date="2020-05" db="EMBL/GenBank/DDBJ databases">
        <title>Identification of trans-AT polyketide cluster in two marine bacteria, producers of a novel glutaramide-containing polyketide sesbanimide D and analogs.</title>
        <authorList>
            <person name="Kacar D."/>
            <person name="Rodriguez P."/>
            <person name="Canedo L."/>
            <person name="Gonzalez E."/>
            <person name="Galan B."/>
            <person name="De La Calle F."/>
            <person name="Garcia J.L."/>
        </authorList>
    </citation>
    <scope>NUCLEOTIDE SEQUENCE</scope>
    <source>
        <strain evidence="2">PHM038</strain>
    </source>
</reference>
<gene>
    <name evidence="2" type="ORF">HK439_22015</name>
</gene>
<feature type="transmembrane region" description="Helical" evidence="1">
    <location>
        <begin position="161"/>
        <end position="179"/>
    </location>
</feature>
<dbReference type="AlphaFoldDB" id="A0A926NYZ1"/>
<dbReference type="Pfam" id="PF13365">
    <property type="entry name" value="Trypsin_2"/>
    <property type="match status" value="1"/>
</dbReference>
<evidence type="ECO:0000313" key="3">
    <source>
        <dbReference type="Proteomes" id="UP000598467"/>
    </source>
</evidence>
<dbReference type="PANTHER" id="PTHR43019">
    <property type="entry name" value="SERINE ENDOPROTEASE DEGS"/>
    <property type="match status" value="1"/>
</dbReference>
<protein>
    <submittedName>
        <fullName evidence="2">Trypsin-like peptidase domain-containing protein</fullName>
    </submittedName>
</protein>
<accession>A0A926NYZ1</accession>
<dbReference type="RefSeq" id="WP_190293633.1">
    <property type="nucleotide sequence ID" value="NZ_JABFCZ010000028.1"/>
</dbReference>